<sequence>MKARVAMAHLALIFSNMAIPAWARAAAMEKEGMVKAAIPELLNPASEESPDSDKRSEESSFWSWNTSVSFSVTFKEPGLDRHEEHHETGTHHKVQIRELGAHGGKVVVVHKHSKDTVKVQEQQTVSETVEQTEENNNWLGGHHTQSHNTDKLDFAESTDLVHNNSGVWVFGVCDFVQKVWLFTSDGLGKVLELSDKVWRNRLTLDGHSFWNNDSWQKHPLEAQVDVLTNSLTNNTSNGRTSVGRENEKRHWLRSNVRVSEEITNSTSNIRKRGRTTDTNDEHEDGEHRHVFRVCTSKVENNIQQDRNDINPFSTSNIGQRTKESWTHTSSQDEHGLTKGRDLGGGTKSFLDNPLDSNIRSRSHVDIGLQKTVDTNDEVLLPNWPVVWMVWVVQSEKDRGLDWVLSDILEFKSLFLRGDRRNSLLL</sequence>
<accession>A0A9P8P6B4</accession>
<name>A0A9P8P6B4_9ASCO</name>
<evidence type="ECO:0000313" key="4">
    <source>
        <dbReference type="Proteomes" id="UP000769157"/>
    </source>
</evidence>
<dbReference type="Proteomes" id="UP000769157">
    <property type="component" value="Unassembled WGS sequence"/>
</dbReference>
<reference evidence="3" key="1">
    <citation type="journal article" date="2021" name="Open Biol.">
        <title>Shared evolutionary footprints suggest mitochondrial oxidative damage underlies multiple complex I losses in fungi.</title>
        <authorList>
            <person name="Schikora-Tamarit M.A."/>
            <person name="Marcet-Houben M."/>
            <person name="Nosek J."/>
            <person name="Gabaldon T."/>
        </authorList>
    </citation>
    <scope>NUCLEOTIDE SEQUENCE</scope>
    <source>
        <strain evidence="3">CBS6075</strain>
    </source>
</reference>
<dbReference type="EMBL" id="JAEUBE010000295">
    <property type="protein sequence ID" value="KAH3665754.1"/>
    <property type="molecule type" value="Genomic_DNA"/>
</dbReference>
<feature type="compositionally biased region" description="Polar residues" evidence="1">
    <location>
        <begin position="306"/>
        <end position="319"/>
    </location>
</feature>
<dbReference type="GeneID" id="70235907"/>
<feature type="signal peptide" evidence="2">
    <location>
        <begin position="1"/>
        <end position="23"/>
    </location>
</feature>
<keyword evidence="4" id="KW-1185">Reference proteome</keyword>
<dbReference type="RefSeq" id="XP_046060958.1">
    <property type="nucleotide sequence ID" value="XM_046204967.1"/>
</dbReference>
<proteinExistence type="predicted"/>
<dbReference type="AlphaFoldDB" id="A0A9P8P6B4"/>
<comment type="caution">
    <text evidence="3">The sequence shown here is derived from an EMBL/GenBank/DDBJ whole genome shotgun (WGS) entry which is preliminary data.</text>
</comment>
<feature type="compositionally biased region" description="Basic and acidic residues" evidence="1">
    <location>
        <begin position="320"/>
        <end position="341"/>
    </location>
</feature>
<evidence type="ECO:0000313" key="3">
    <source>
        <dbReference type="EMBL" id="KAH3665754.1"/>
    </source>
</evidence>
<protein>
    <submittedName>
        <fullName evidence="3">Uncharacterized protein</fullName>
    </submittedName>
</protein>
<reference evidence="3" key="2">
    <citation type="submission" date="2021-01" db="EMBL/GenBank/DDBJ databases">
        <authorList>
            <person name="Schikora-Tamarit M.A."/>
        </authorList>
    </citation>
    <scope>NUCLEOTIDE SEQUENCE</scope>
    <source>
        <strain evidence="3">CBS6075</strain>
    </source>
</reference>
<evidence type="ECO:0000256" key="2">
    <source>
        <dbReference type="SAM" id="SignalP"/>
    </source>
</evidence>
<organism evidence="3 4">
    <name type="scientific">Ogataea philodendri</name>
    <dbReference type="NCBI Taxonomy" id="1378263"/>
    <lineage>
        <taxon>Eukaryota</taxon>
        <taxon>Fungi</taxon>
        <taxon>Dikarya</taxon>
        <taxon>Ascomycota</taxon>
        <taxon>Saccharomycotina</taxon>
        <taxon>Pichiomycetes</taxon>
        <taxon>Pichiales</taxon>
        <taxon>Pichiaceae</taxon>
        <taxon>Ogataea</taxon>
    </lineage>
</organism>
<feature type="chain" id="PRO_5040301313" evidence="2">
    <location>
        <begin position="24"/>
        <end position="425"/>
    </location>
</feature>
<feature type="region of interest" description="Disordered" evidence="1">
    <location>
        <begin position="306"/>
        <end position="354"/>
    </location>
</feature>
<keyword evidence="2" id="KW-0732">Signal</keyword>
<gene>
    <name evidence="3" type="ORF">OGAPHI_003942</name>
</gene>
<evidence type="ECO:0000256" key="1">
    <source>
        <dbReference type="SAM" id="MobiDB-lite"/>
    </source>
</evidence>